<feature type="region of interest" description="Disordered" evidence="7">
    <location>
        <begin position="55"/>
        <end position="368"/>
    </location>
</feature>
<evidence type="ECO:0000259" key="10">
    <source>
        <dbReference type="Pfam" id="PF12949"/>
    </source>
</evidence>
<dbReference type="Pfam" id="PF09402">
    <property type="entry name" value="MSC"/>
    <property type="match status" value="1"/>
</dbReference>
<dbReference type="CDD" id="cd12935">
    <property type="entry name" value="LEM_like"/>
    <property type="match status" value="1"/>
</dbReference>
<dbReference type="PANTHER" id="PTHR47808">
    <property type="entry name" value="INNER NUCLEAR MEMBRANE PROTEIN HEH2-RELATED"/>
    <property type="match status" value="1"/>
</dbReference>
<evidence type="ECO:0000256" key="7">
    <source>
        <dbReference type="SAM" id="MobiDB-lite"/>
    </source>
</evidence>
<dbReference type="EMBL" id="JANBPY010001285">
    <property type="protein sequence ID" value="KAJ1960703.1"/>
    <property type="molecule type" value="Genomic_DNA"/>
</dbReference>
<evidence type="ECO:0000259" key="9">
    <source>
        <dbReference type="Pfam" id="PF09402"/>
    </source>
</evidence>
<evidence type="ECO:0000256" key="6">
    <source>
        <dbReference type="ARBA" id="ARBA00023242"/>
    </source>
</evidence>
<dbReference type="GO" id="GO:0003682">
    <property type="term" value="F:chromatin binding"/>
    <property type="evidence" value="ECO:0007669"/>
    <property type="project" value="InterPro"/>
</dbReference>
<dbReference type="PANTHER" id="PTHR47808:SF2">
    <property type="entry name" value="LEM DOMAIN-CONTAINING PROTEIN 2"/>
    <property type="match status" value="1"/>
</dbReference>
<evidence type="ECO:0000256" key="2">
    <source>
        <dbReference type="ARBA" id="ARBA00022553"/>
    </source>
</evidence>
<dbReference type="GO" id="GO:0071763">
    <property type="term" value="P:nuclear membrane organization"/>
    <property type="evidence" value="ECO:0007669"/>
    <property type="project" value="TreeGrafter"/>
</dbReference>
<comment type="subcellular location">
    <subcellularLocation>
        <location evidence="1">Nucleus inner membrane</location>
    </subcellularLocation>
</comment>
<proteinExistence type="predicted"/>
<protein>
    <submittedName>
        <fullName evidence="11">Inner nuclear membrane protein enriched at telomere/subtelomere region</fullName>
    </submittedName>
</protein>
<name>A0A9W8AQF9_9FUNG</name>
<feature type="compositionally biased region" description="Polar residues" evidence="7">
    <location>
        <begin position="299"/>
        <end position="317"/>
    </location>
</feature>
<evidence type="ECO:0000313" key="11">
    <source>
        <dbReference type="EMBL" id="KAJ1960703.1"/>
    </source>
</evidence>
<feature type="compositionally biased region" description="Basic residues" evidence="7">
    <location>
        <begin position="319"/>
        <end position="334"/>
    </location>
</feature>
<feature type="compositionally biased region" description="Low complexity" evidence="7">
    <location>
        <begin position="456"/>
        <end position="471"/>
    </location>
</feature>
<feature type="compositionally biased region" description="Basic residues" evidence="7">
    <location>
        <begin position="167"/>
        <end position="179"/>
    </location>
</feature>
<dbReference type="AlphaFoldDB" id="A0A9W8AQF9"/>
<organism evidence="11 12">
    <name type="scientific">Dispira parvispora</name>
    <dbReference type="NCBI Taxonomy" id="1520584"/>
    <lineage>
        <taxon>Eukaryota</taxon>
        <taxon>Fungi</taxon>
        <taxon>Fungi incertae sedis</taxon>
        <taxon>Zoopagomycota</taxon>
        <taxon>Kickxellomycotina</taxon>
        <taxon>Dimargaritomycetes</taxon>
        <taxon>Dimargaritales</taxon>
        <taxon>Dimargaritaceae</taxon>
        <taxon>Dispira</taxon>
    </lineage>
</organism>
<feature type="compositionally biased region" description="Polar residues" evidence="7">
    <location>
        <begin position="342"/>
        <end position="351"/>
    </location>
</feature>
<gene>
    <name evidence="11" type="primary">SRC1</name>
    <name evidence="11" type="ORF">IWQ62_004127</name>
</gene>
<dbReference type="Gene3D" id="1.10.10.1180">
    <property type="entry name" value="MAN1, winged-helix domain"/>
    <property type="match status" value="1"/>
</dbReference>
<feature type="domain" description="Man1/Src1-like C-terminal" evidence="9">
    <location>
        <begin position="580"/>
        <end position="932"/>
    </location>
</feature>
<dbReference type="InterPro" id="IPR025856">
    <property type="entry name" value="HeH/LEM_domain"/>
</dbReference>
<feature type="transmembrane region" description="Helical" evidence="8">
    <location>
        <begin position="818"/>
        <end position="835"/>
    </location>
</feature>
<evidence type="ECO:0000256" key="3">
    <source>
        <dbReference type="ARBA" id="ARBA00022692"/>
    </source>
</evidence>
<dbReference type="GO" id="GO:0005783">
    <property type="term" value="C:endoplasmic reticulum"/>
    <property type="evidence" value="ECO:0007669"/>
    <property type="project" value="TreeGrafter"/>
</dbReference>
<dbReference type="InterPro" id="IPR018996">
    <property type="entry name" value="Man1/Src1-like_C"/>
</dbReference>
<dbReference type="OrthoDB" id="2503928at2759"/>
<evidence type="ECO:0000256" key="4">
    <source>
        <dbReference type="ARBA" id="ARBA00022989"/>
    </source>
</evidence>
<dbReference type="Proteomes" id="UP001150925">
    <property type="component" value="Unassembled WGS sequence"/>
</dbReference>
<dbReference type="GO" id="GO:0034399">
    <property type="term" value="C:nuclear periphery"/>
    <property type="evidence" value="ECO:0007669"/>
    <property type="project" value="TreeGrafter"/>
</dbReference>
<feature type="compositionally biased region" description="Polar residues" evidence="7">
    <location>
        <begin position="474"/>
        <end position="492"/>
    </location>
</feature>
<feature type="region of interest" description="Disordered" evidence="7">
    <location>
        <begin position="431"/>
        <end position="532"/>
    </location>
</feature>
<keyword evidence="3 8" id="KW-0812">Transmembrane</keyword>
<dbReference type="InterPro" id="IPR044780">
    <property type="entry name" value="Heh2/Src1"/>
</dbReference>
<keyword evidence="5 8" id="KW-0472">Membrane</keyword>
<feature type="compositionally biased region" description="Low complexity" evidence="7">
    <location>
        <begin position="431"/>
        <end position="440"/>
    </location>
</feature>
<reference evidence="11" key="1">
    <citation type="submission" date="2022-07" db="EMBL/GenBank/DDBJ databases">
        <title>Phylogenomic reconstructions and comparative analyses of Kickxellomycotina fungi.</title>
        <authorList>
            <person name="Reynolds N.K."/>
            <person name="Stajich J.E."/>
            <person name="Barry K."/>
            <person name="Grigoriev I.V."/>
            <person name="Crous P."/>
            <person name="Smith M.E."/>
        </authorList>
    </citation>
    <scope>NUCLEOTIDE SEQUENCE</scope>
    <source>
        <strain evidence="11">RSA 1196</strain>
    </source>
</reference>
<dbReference type="Pfam" id="PF12949">
    <property type="entry name" value="HeH"/>
    <property type="match status" value="1"/>
</dbReference>
<dbReference type="GO" id="GO:0005637">
    <property type="term" value="C:nuclear inner membrane"/>
    <property type="evidence" value="ECO:0007669"/>
    <property type="project" value="UniProtKB-SubCell"/>
</dbReference>
<dbReference type="InterPro" id="IPR041885">
    <property type="entry name" value="MAN1_winged_helix_dom"/>
</dbReference>
<keyword evidence="12" id="KW-1185">Reference proteome</keyword>
<sequence>MEDYYLEPGFDPNTLRVVALRKILLEHNVQFGQMTKKKALVELFEEHIQSQANTLRQEKRNVQSSSQGIQFMNGASRLSGVEERQTRRKRRVAESRNDRSVSPPPEAQPKGEALLSPRGGRRKLISKRTTTPAEFPSTEVDFSDDEPVTSGTPRRGSRDADYLTPRTRSRVRTPLPRKRSNLELKVEPVKLPNLGQEKHLSSAGVETGSTDQTVPTAEAPVLKDSPLQPPMSPEKPQVKDVPSEQPPSTPGREERPSKKRKLNRDRTPSPEPEEEDQDEEAVKLHPRYRRESGFFSDDNPFQTNTKESPLTETAESQQKAKKKKKKRLVRRKHTNRAEPDTVDSTTGTTPHSRAKADHRPSVTSPLRHGTSFAPMGTLFDFTHKPQPVVEAPLVTPHRGTGEPKGQVPNPYAMRSPPVFAKTMQPIPLVFSPSPARSRASLAPKEEVEVEIEQKMPSIPTSSPQQTPSRRSATPMVQSSPRHLSQNSPLSSSPRHETPVPTRAHAPRAETPPSLATDVPDVAATIPDPPTVHPVLKRRFRKSSASGASEFTGRHGDAGYYLDNEEGGCLSWLFSITLLMLGVLAGILVWHRQESFRLGYCNEHHPAFPSWSLGHTGNYTWNDWSPALPHNVSELWEVVKPTCVPCPHRAHCSQGQIARCDEGFMVRPHPMANPVFPFPEQCVPDTVKLAKVEQVCEEIQRVLSRRLGQLQCNWRQYNRLLKKQDEVTMVEASGLPEQHLYAQIHALKEPDVSDEEFLEVWNLALRNVKQWDDRIEYVLIETSPQKETLYLVSKVASLPWLCQVKTTSFYLASMYQREILSGLVILTVILFIRARYRRYKREAHHVQELVQASIQRLVQQEHLHIVDPKQHPSNALSVTQLRDVLVTSRYASGPASRNRLWERVRKHVEHNSNVRVRMTQVKGEPHRVWEWIGATQPFIATTSQPNSPSDTRAGMEDELMFVTGKSRQSHI</sequence>
<keyword evidence="6" id="KW-0539">Nucleus</keyword>
<comment type="caution">
    <text evidence="11">The sequence shown here is derived from an EMBL/GenBank/DDBJ whole genome shotgun (WGS) entry which is preliminary data.</text>
</comment>
<feature type="transmembrane region" description="Helical" evidence="8">
    <location>
        <begin position="569"/>
        <end position="589"/>
    </location>
</feature>
<feature type="domain" description="HeH/LEM" evidence="10">
    <location>
        <begin position="12"/>
        <end position="46"/>
    </location>
</feature>
<keyword evidence="2" id="KW-0597">Phosphoprotein</keyword>
<evidence type="ECO:0000256" key="5">
    <source>
        <dbReference type="ARBA" id="ARBA00023136"/>
    </source>
</evidence>
<keyword evidence="4 8" id="KW-1133">Transmembrane helix</keyword>
<evidence type="ECO:0000313" key="12">
    <source>
        <dbReference type="Proteomes" id="UP001150925"/>
    </source>
</evidence>
<evidence type="ECO:0000256" key="8">
    <source>
        <dbReference type="SAM" id="Phobius"/>
    </source>
</evidence>
<accession>A0A9W8AQF9</accession>
<evidence type="ECO:0000256" key="1">
    <source>
        <dbReference type="ARBA" id="ARBA00004540"/>
    </source>
</evidence>